<dbReference type="GO" id="GO:0042773">
    <property type="term" value="P:ATP synthesis coupled electron transport"/>
    <property type="evidence" value="ECO:0007669"/>
    <property type="project" value="UniProtKB-UniRule"/>
</dbReference>
<evidence type="ECO:0000256" key="16">
    <source>
        <dbReference type="ARBA" id="ARBA00049551"/>
    </source>
</evidence>
<keyword evidence="15 17" id="KW-0472">Membrane</keyword>
<geneLocation type="mitochondrion" evidence="18"/>
<comment type="catalytic activity">
    <reaction evidence="16 17">
        <text>a ubiquinone + NADH + 5 H(+)(in) = a ubiquinol + NAD(+) + 4 H(+)(out)</text>
        <dbReference type="Rhea" id="RHEA:29091"/>
        <dbReference type="Rhea" id="RHEA-COMP:9565"/>
        <dbReference type="Rhea" id="RHEA-COMP:9566"/>
        <dbReference type="ChEBI" id="CHEBI:15378"/>
        <dbReference type="ChEBI" id="CHEBI:16389"/>
        <dbReference type="ChEBI" id="CHEBI:17976"/>
        <dbReference type="ChEBI" id="CHEBI:57540"/>
        <dbReference type="ChEBI" id="CHEBI:57945"/>
        <dbReference type="EC" id="7.1.1.2"/>
    </reaction>
</comment>
<dbReference type="GO" id="GO:0008137">
    <property type="term" value="F:NADH dehydrogenase (ubiquinone) activity"/>
    <property type="evidence" value="ECO:0007669"/>
    <property type="project" value="UniProtKB-EC"/>
</dbReference>
<evidence type="ECO:0000256" key="3">
    <source>
        <dbReference type="ARBA" id="ARBA00010519"/>
    </source>
</evidence>
<dbReference type="Gene3D" id="1.10.287.3510">
    <property type="match status" value="1"/>
</dbReference>
<evidence type="ECO:0000256" key="12">
    <source>
        <dbReference type="ARBA" id="ARBA00023027"/>
    </source>
</evidence>
<keyword evidence="11 17" id="KW-1133">Transmembrane helix</keyword>
<comment type="similarity">
    <text evidence="3 17">Belongs to the complex I subunit 4L family.</text>
</comment>
<keyword evidence="9 17" id="KW-1278">Translocase</keyword>
<dbReference type="GO" id="GO:0030964">
    <property type="term" value="C:NADH dehydrogenase complex"/>
    <property type="evidence" value="ECO:0007669"/>
    <property type="project" value="TreeGrafter"/>
</dbReference>
<evidence type="ECO:0000256" key="1">
    <source>
        <dbReference type="ARBA" id="ARBA00003257"/>
    </source>
</evidence>
<evidence type="ECO:0000256" key="7">
    <source>
        <dbReference type="ARBA" id="ARBA00022660"/>
    </source>
</evidence>
<evidence type="ECO:0000256" key="8">
    <source>
        <dbReference type="ARBA" id="ARBA00022692"/>
    </source>
</evidence>
<organism evidence="18">
    <name type="scientific">Stylosomus ilicicola</name>
    <dbReference type="NCBI Taxonomy" id="1425628"/>
    <lineage>
        <taxon>Eukaryota</taxon>
        <taxon>Metazoa</taxon>
        <taxon>Ecdysozoa</taxon>
        <taxon>Arthropoda</taxon>
        <taxon>Hexapoda</taxon>
        <taxon>Insecta</taxon>
        <taxon>Pterygota</taxon>
        <taxon>Neoptera</taxon>
        <taxon>Endopterygota</taxon>
        <taxon>Coleoptera</taxon>
        <taxon>Polyphaga</taxon>
        <taxon>Cucujiformia</taxon>
        <taxon>Chrysomeloidea</taxon>
        <taxon>Chrysomelidae</taxon>
        <taxon>Cryptocephalinae</taxon>
        <taxon>Stylosomus</taxon>
    </lineage>
</organism>
<evidence type="ECO:0000256" key="6">
    <source>
        <dbReference type="ARBA" id="ARBA00022448"/>
    </source>
</evidence>
<protein>
    <recommendedName>
        <fullName evidence="5 17">NADH-ubiquinone oxidoreductase chain 4L</fullName>
        <ecNumber evidence="4 17">7.1.1.2</ecNumber>
    </recommendedName>
</protein>
<evidence type="ECO:0000256" key="5">
    <source>
        <dbReference type="ARBA" id="ARBA00016612"/>
    </source>
</evidence>
<keyword evidence="8 17" id="KW-0812">Transmembrane</keyword>
<keyword evidence="6 17" id="KW-0813">Transport</keyword>
<feature type="transmembrane region" description="Helical" evidence="17">
    <location>
        <begin position="18"/>
        <end position="41"/>
    </location>
</feature>
<dbReference type="GO" id="GO:0005743">
    <property type="term" value="C:mitochondrial inner membrane"/>
    <property type="evidence" value="ECO:0007669"/>
    <property type="project" value="UniProtKB-SubCell"/>
</dbReference>
<dbReference type="AlphaFoldDB" id="A0A3G1GRD5"/>
<dbReference type="PANTHER" id="PTHR11434:SF0">
    <property type="entry name" value="NADH-UBIQUINONE OXIDOREDUCTASE CHAIN 4L"/>
    <property type="match status" value="1"/>
</dbReference>
<reference evidence="18" key="1">
    <citation type="journal article" date="2015" name="Methods Ecol Evol 6">
        <title>Validating the power of mitochondrial metagenomics for community ecology and phylogenetics of complex assemblages.</title>
        <authorList>
            <person name="Gomez-Rodriguez C."/>
            <person name="Crampton-Platt A."/>
            <person name="Timmermans M.J.T.N."/>
            <person name="Baselga A."/>
            <person name="Vogler A.P."/>
        </authorList>
    </citation>
    <scope>NUCLEOTIDE SEQUENCE</scope>
</reference>
<keyword evidence="17" id="KW-0999">Mitochondrion inner membrane</keyword>
<evidence type="ECO:0000256" key="14">
    <source>
        <dbReference type="ARBA" id="ARBA00023128"/>
    </source>
</evidence>
<evidence type="ECO:0000256" key="4">
    <source>
        <dbReference type="ARBA" id="ARBA00012944"/>
    </source>
</evidence>
<dbReference type="EC" id="7.1.1.2" evidence="4 17"/>
<keyword evidence="13 17" id="KW-0830">Ubiquinone</keyword>
<evidence type="ECO:0000256" key="13">
    <source>
        <dbReference type="ARBA" id="ARBA00023075"/>
    </source>
</evidence>
<keyword evidence="12 17" id="KW-0520">NAD</keyword>
<evidence type="ECO:0000313" key="18">
    <source>
        <dbReference type="EMBL" id="APX40365.1"/>
    </source>
</evidence>
<dbReference type="EMBL" id="KX943463">
    <property type="protein sequence ID" value="APX40365.1"/>
    <property type="molecule type" value="Genomic_DNA"/>
</dbReference>
<dbReference type="PANTHER" id="PTHR11434">
    <property type="entry name" value="NADH-UBIQUINONE OXIDOREDUCTASE SUBUNIT ND4L"/>
    <property type="match status" value="1"/>
</dbReference>
<evidence type="ECO:0000256" key="17">
    <source>
        <dbReference type="RuleBase" id="RU004419"/>
    </source>
</evidence>
<proteinExistence type="inferred from homology"/>
<feature type="transmembrane region" description="Helical" evidence="17">
    <location>
        <begin position="47"/>
        <end position="72"/>
    </location>
</feature>
<evidence type="ECO:0000256" key="15">
    <source>
        <dbReference type="ARBA" id="ARBA00023136"/>
    </source>
</evidence>
<keyword evidence="7 17" id="KW-0679">Respiratory chain</keyword>
<keyword evidence="14 17" id="KW-0496">Mitochondrion</keyword>
<keyword evidence="10 17" id="KW-0249">Electron transport</keyword>
<accession>A0A3G1GRD5</accession>
<evidence type="ECO:0000256" key="11">
    <source>
        <dbReference type="ARBA" id="ARBA00022989"/>
    </source>
</evidence>
<name>A0A3G1GRD5_9CUCU</name>
<sequence>MLTYFAGMVSFVLFRKHLLIMLLSLEFLVLSLYLGFFLFMGGLDQEFFFSVIFLTMSVCEGAMGLAILVLMIRSQGNDYFMTMNMLW</sequence>
<evidence type="ECO:0000256" key="2">
    <source>
        <dbReference type="ARBA" id="ARBA00004225"/>
    </source>
</evidence>
<comment type="subcellular location">
    <subcellularLocation>
        <location evidence="17">Mitochondrion inner membrane</location>
        <topology evidence="17">Multi-pass membrane protein</topology>
    </subcellularLocation>
    <subcellularLocation>
        <location evidence="2">Mitochondrion membrane</location>
        <topology evidence="2">Multi-pass membrane protein</topology>
    </subcellularLocation>
</comment>
<evidence type="ECO:0000256" key="9">
    <source>
        <dbReference type="ARBA" id="ARBA00022967"/>
    </source>
</evidence>
<dbReference type="Pfam" id="PF00420">
    <property type="entry name" value="Oxidored_q2"/>
    <property type="match status" value="1"/>
</dbReference>
<dbReference type="GO" id="GO:0016651">
    <property type="term" value="F:oxidoreductase activity, acting on NAD(P)H"/>
    <property type="evidence" value="ECO:0007669"/>
    <property type="project" value="InterPro"/>
</dbReference>
<comment type="function">
    <text evidence="17">Core subunit of the mitochondrial membrane respiratory chain NADH dehydrogenase (Complex I) which catalyzes electron transfer from NADH through the respiratory chain, using ubiquinone as an electron acceptor.</text>
</comment>
<dbReference type="InterPro" id="IPR001133">
    <property type="entry name" value="NADH_UbQ_OxRdtase_chain4L/K"/>
</dbReference>
<evidence type="ECO:0000256" key="10">
    <source>
        <dbReference type="ARBA" id="ARBA00022982"/>
    </source>
</evidence>
<comment type="function">
    <text evidence="1">Core subunit of the mitochondrial membrane respiratory chain NADH dehydrogenase (Complex I) that is believed to belong to the minimal assembly required for catalysis. Complex I functions in the transfer of electrons from NADH to the respiratory chain. The immediate electron acceptor for the enzyme is believed to be ubiquinone.</text>
</comment>
<gene>
    <name evidence="18" type="primary">nad4l</name>
</gene>
<dbReference type="InterPro" id="IPR039428">
    <property type="entry name" value="NUOK/Mnh_C1-like"/>
</dbReference>